<dbReference type="Pfam" id="PF13561">
    <property type="entry name" value="adh_short_C2"/>
    <property type="match status" value="1"/>
</dbReference>
<dbReference type="Gene3D" id="3.40.50.720">
    <property type="entry name" value="NAD(P)-binding Rossmann-like Domain"/>
    <property type="match status" value="2"/>
</dbReference>
<dbReference type="Proteomes" id="UP000235739">
    <property type="component" value="Unassembled WGS sequence"/>
</dbReference>
<feature type="domain" description="Ketoreductase" evidence="2">
    <location>
        <begin position="207"/>
        <end position="381"/>
    </location>
</feature>
<proteinExistence type="inferred from homology"/>
<comment type="caution">
    <text evidence="3">The sequence shown here is derived from an EMBL/GenBank/DDBJ whole genome shotgun (WGS) entry which is preliminary data.</text>
</comment>
<organism evidence="3 4">
    <name type="scientific">Glutamicibacter arilaitensis</name>
    <dbReference type="NCBI Taxonomy" id="256701"/>
    <lineage>
        <taxon>Bacteria</taxon>
        <taxon>Bacillati</taxon>
        <taxon>Actinomycetota</taxon>
        <taxon>Actinomycetes</taxon>
        <taxon>Micrococcales</taxon>
        <taxon>Micrococcaceae</taxon>
        <taxon>Glutamicibacter</taxon>
    </lineage>
</organism>
<dbReference type="InterPro" id="IPR057326">
    <property type="entry name" value="KR_dom"/>
</dbReference>
<dbReference type="SUPFAM" id="SSF51735">
    <property type="entry name" value="NAD(P)-binding Rossmann-fold domains"/>
    <property type="match status" value="1"/>
</dbReference>
<dbReference type="SMART" id="SM00822">
    <property type="entry name" value="PKS_KR"/>
    <property type="match status" value="1"/>
</dbReference>
<accession>A0A2N7S4A5</accession>
<dbReference type="OMA" id="VGRRMNS"/>
<dbReference type="PRINTS" id="PR00080">
    <property type="entry name" value="SDRFAMILY"/>
</dbReference>
<evidence type="ECO:0000313" key="4">
    <source>
        <dbReference type="Proteomes" id="UP000235739"/>
    </source>
</evidence>
<dbReference type="NCBIfam" id="NF006110">
    <property type="entry name" value="PRK08261.1"/>
    <property type="match status" value="1"/>
</dbReference>
<reference evidence="3 4" key="1">
    <citation type="journal article" date="2017" name="Elife">
        <title>Extensive horizontal gene transfer in cheese-associated bacteria.</title>
        <authorList>
            <person name="Bonham K.S."/>
            <person name="Wolfe B.E."/>
            <person name="Dutton R.J."/>
        </authorList>
    </citation>
    <scope>NUCLEOTIDE SEQUENCE [LARGE SCALE GENOMIC DNA]</scope>
    <source>
        <strain evidence="3 4">JB182</strain>
    </source>
</reference>
<dbReference type="AlphaFoldDB" id="A0A2N7S4A5"/>
<dbReference type="PANTHER" id="PTHR42760">
    <property type="entry name" value="SHORT-CHAIN DEHYDROGENASES/REDUCTASES FAMILY MEMBER"/>
    <property type="match status" value="1"/>
</dbReference>
<dbReference type="RefSeq" id="WP_013348961.1">
    <property type="nucleotide sequence ID" value="NZ_JABUYH010000005.1"/>
</dbReference>
<dbReference type="InterPro" id="IPR036291">
    <property type="entry name" value="NAD(P)-bd_dom_sf"/>
</dbReference>
<dbReference type="PANTHER" id="PTHR42760:SF78">
    <property type="entry name" value="3-OXOACYL-[ACYL-CARRIER-PROTEIN] REDUCTASE [NADH]"/>
    <property type="match status" value="1"/>
</dbReference>
<dbReference type="PRINTS" id="PR00081">
    <property type="entry name" value="GDHRDH"/>
</dbReference>
<protein>
    <submittedName>
        <fullName evidence="3">3-oxoacyl-ACP reductase</fullName>
    </submittedName>
</protein>
<name>A0A2N7S4A5_9MICC</name>
<evidence type="ECO:0000313" key="3">
    <source>
        <dbReference type="EMBL" id="PMQ20978.1"/>
    </source>
</evidence>
<sequence length="445" mass="45745">MADKYMELVNTGLTKKLATMLGLPRPPRLRRYSPDAALLPGPVLILGASAKAQDLSDTLVSWGLDVRRHDAGDAKLGALVLLLDELERPTDLSPLMLAAGQAVRKLLPGARVVAISRETTDEDAPALAAVRQGIDGAVRSLGREMRGGATANGIVLAEGTHVASPSALAAVRFFFSGRSAYVDGQFLNVRTNDGVLPADFAKPLAGKVAVVTGAARGIGAAIAKTLSRDGAQVVVVDMPQAGEALAKVANSIGATTLQLDVTAPDAGQQIMDHAIGRHGSLDLVVHNAGITRDKLLANMDAGRWDSVIAVNIASQLRMNEAFLAAKLPGLRIVSLASTSGIAGNRGQTNYAASKGGVIGMVHSSAKLFAEIGGSITAVAPGFIETEMTAKIPLGTRTVARMVLPSLMQGGLPVDVAEAISFLGSDAAAGLNGQVLRVCGQSLVGA</sequence>
<gene>
    <name evidence="3" type="ORF">CIK84_05170</name>
</gene>
<dbReference type="GO" id="GO:0016616">
    <property type="term" value="F:oxidoreductase activity, acting on the CH-OH group of donors, NAD or NADP as acceptor"/>
    <property type="evidence" value="ECO:0007669"/>
    <property type="project" value="TreeGrafter"/>
</dbReference>
<dbReference type="InterPro" id="IPR002347">
    <property type="entry name" value="SDR_fam"/>
</dbReference>
<comment type="similarity">
    <text evidence="1">Belongs to the short-chain dehydrogenases/reductases (SDR) family.</text>
</comment>
<dbReference type="GeneID" id="303185209"/>
<dbReference type="FunFam" id="3.40.50.720:FF:000338">
    <property type="entry name" value="3-oxoacyl-ACP reductase FabG"/>
    <property type="match status" value="1"/>
</dbReference>
<dbReference type="EMBL" id="PNQX01000001">
    <property type="protein sequence ID" value="PMQ20978.1"/>
    <property type="molecule type" value="Genomic_DNA"/>
</dbReference>
<evidence type="ECO:0000259" key="2">
    <source>
        <dbReference type="SMART" id="SM00822"/>
    </source>
</evidence>
<evidence type="ECO:0000256" key="1">
    <source>
        <dbReference type="ARBA" id="ARBA00006484"/>
    </source>
</evidence>